<keyword evidence="3" id="KW-0732">Signal</keyword>
<dbReference type="Proteomes" id="UP000253551">
    <property type="component" value="Unassembled WGS sequence"/>
</dbReference>
<name>A0A367KZ14_RHIST</name>
<evidence type="ECO:0000256" key="1">
    <source>
        <dbReference type="SAM" id="MobiDB-lite"/>
    </source>
</evidence>
<dbReference type="AlphaFoldDB" id="A0A367KZ14"/>
<feature type="chain" id="PRO_5016587714" evidence="3">
    <location>
        <begin position="19"/>
        <end position="408"/>
    </location>
</feature>
<evidence type="ECO:0000256" key="2">
    <source>
        <dbReference type="SAM" id="Phobius"/>
    </source>
</evidence>
<proteinExistence type="predicted"/>
<sequence length="408" mass="44963">MNVLLSTLFGASVTFFTAKDIIKSITPWSDKVIDMCFHPANNDAQGNLRVVYSGLSSTLDRPLCAVVNFFQNCLHDVLGAPILALLLAAFGTAMAIMAIEGSRHGFKKSLLALFPLYGLLANAVGIYAVFSFLWVPMHVFYKRSAFFKKDHWNITQAQVYGTLGAVLLGFGLPSAFFFSPWIKPDTRLEQDVLALWQGAPLFVATLIPVLVRFFQQPSEIDQVRDQAERNRRYIAQGKSALEKSYLILGILNVLVYFGSYWAVAHQGIHLWDSLVLLYRAPDNLPEVSFGDLGQILTTRTVMVDFAVLSLGFISWATFDGGLLYGLLVILGIPLIGPSAAVSFYAYYREDRVQNLTSTNPAFEKAFTPGDSSPRDFSPRDSSPVALDPIDLSPIDLSPIDLSPADISS</sequence>
<keyword evidence="2" id="KW-0812">Transmembrane</keyword>
<dbReference type="STRING" id="4846.A0A367KZ14"/>
<dbReference type="EMBL" id="PJQM01000016">
    <property type="protein sequence ID" value="RCI07212.1"/>
    <property type="molecule type" value="Genomic_DNA"/>
</dbReference>
<reference evidence="4 5" key="1">
    <citation type="journal article" date="2018" name="G3 (Bethesda)">
        <title>Phylogenetic and Phylogenomic Definition of Rhizopus Species.</title>
        <authorList>
            <person name="Gryganskyi A.P."/>
            <person name="Golan J."/>
            <person name="Dolatabadi S."/>
            <person name="Mondo S."/>
            <person name="Robb S."/>
            <person name="Idnurm A."/>
            <person name="Muszewska A."/>
            <person name="Steczkiewicz K."/>
            <person name="Masonjones S."/>
            <person name="Liao H.L."/>
            <person name="Gajdeczka M.T."/>
            <person name="Anike F."/>
            <person name="Vuek A."/>
            <person name="Anishchenko I.M."/>
            <person name="Voigt K."/>
            <person name="de Hoog G.S."/>
            <person name="Smith M.E."/>
            <person name="Heitman J."/>
            <person name="Vilgalys R."/>
            <person name="Stajich J.E."/>
        </authorList>
    </citation>
    <scope>NUCLEOTIDE SEQUENCE [LARGE SCALE GENOMIC DNA]</scope>
    <source>
        <strain evidence="4 5">LSU 92-RS-03</strain>
    </source>
</reference>
<feature type="transmembrane region" description="Helical" evidence="2">
    <location>
        <begin position="111"/>
        <end position="137"/>
    </location>
</feature>
<keyword evidence="5" id="KW-1185">Reference proteome</keyword>
<evidence type="ECO:0000256" key="3">
    <source>
        <dbReference type="SAM" id="SignalP"/>
    </source>
</evidence>
<evidence type="ECO:0000313" key="4">
    <source>
        <dbReference type="EMBL" id="RCI07212.1"/>
    </source>
</evidence>
<protein>
    <submittedName>
        <fullName evidence="4">Uncharacterized protein</fullName>
    </submittedName>
</protein>
<dbReference type="OrthoDB" id="2281895at2759"/>
<feature type="signal peptide" evidence="3">
    <location>
        <begin position="1"/>
        <end position="18"/>
    </location>
</feature>
<feature type="transmembrane region" description="Helical" evidence="2">
    <location>
        <begin position="78"/>
        <end position="99"/>
    </location>
</feature>
<gene>
    <name evidence="4" type="ORF">CU098_014003</name>
</gene>
<keyword evidence="2" id="KW-0472">Membrane</keyword>
<feature type="transmembrane region" description="Helical" evidence="2">
    <location>
        <begin position="193"/>
        <end position="214"/>
    </location>
</feature>
<feature type="transmembrane region" description="Helical" evidence="2">
    <location>
        <begin position="324"/>
        <end position="347"/>
    </location>
</feature>
<feature type="transmembrane region" description="Helical" evidence="2">
    <location>
        <begin position="245"/>
        <end position="263"/>
    </location>
</feature>
<organism evidence="4 5">
    <name type="scientific">Rhizopus stolonifer</name>
    <name type="common">Rhizopus nigricans</name>
    <dbReference type="NCBI Taxonomy" id="4846"/>
    <lineage>
        <taxon>Eukaryota</taxon>
        <taxon>Fungi</taxon>
        <taxon>Fungi incertae sedis</taxon>
        <taxon>Mucoromycota</taxon>
        <taxon>Mucoromycotina</taxon>
        <taxon>Mucoromycetes</taxon>
        <taxon>Mucorales</taxon>
        <taxon>Mucorineae</taxon>
        <taxon>Rhizopodaceae</taxon>
        <taxon>Rhizopus</taxon>
    </lineage>
</organism>
<feature type="transmembrane region" description="Helical" evidence="2">
    <location>
        <begin position="157"/>
        <end position="181"/>
    </location>
</feature>
<accession>A0A367KZ14</accession>
<keyword evidence="2" id="KW-1133">Transmembrane helix</keyword>
<comment type="caution">
    <text evidence="4">The sequence shown here is derived from an EMBL/GenBank/DDBJ whole genome shotgun (WGS) entry which is preliminary data.</text>
</comment>
<feature type="region of interest" description="Disordered" evidence="1">
    <location>
        <begin position="363"/>
        <end position="408"/>
    </location>
</feature>
<evidence type="ECO:0000313" key="5">
    <source>
        <dbReference type="Proteomes" id="UP000253551"/>
    </source>
</evidence>